<dbReference type="InterPro" id="IPR007440">
    <property type="entry name" value="Chorismate--pyruvate_lyase"/>
</dbReference>
<dbReference type="EMBL" id="FLMQ01000034">
    <property type="protein sequence ID" value="SBP86696.1"/>
    <property type="molecule type" value="Genomic_DNA"/>
</dbReference>
<dbReference type="OrthoDB" id="8606430at2"/>
<evidence type="ECO:0000256" key="4">
    <source>
        <dbReference type="ARBA" id="ARBA00023317"/>
    </source>
</evidence>
<dbReference type="Pfam" id="PF04345">
    <property type="entry name" value="Chor_lyase"/>
    <property type="match status" value="1"/>
</dbReference>
<feature type="region of interest" description="Disordered" evidence="6">
    <location>
        <begin position="1"/>
        <end position="21"/>
    </location>
</feature>
<dbReference type="GO" id="GO:0006744">
    <property type="term" value="P:ubiquinone biosynthetic process"/>
    <property type="evidence" value="ECO:0007669"/>
    <property type="project" value="UniProtKB-UniRule"/>
</dbReference>
<dbReference type="HAMAP" id="MF_01632">
    <property type="entry name" value="UbiC"/>
    <property type="match status" value="1"/>
</dbReference>
<comment type="catalytic activity">
    <reaction evidence="5">
        <text>chorismate = 4-hydroxybenzoate + pyruvate</text>
        <dbReference type="Rhea" id="RHEA:16505"/>
        <dbReference type="ChEBI" id="CHEBI:15361"/>
        <dbReference type="ChEBI" id="CHEBI:17879"/>
        <dbReference type="ChEBI" id="CHEBI:29748"/>
        <dbReference type="EC" id="4.1.3.40"/>
    </reaction>
</comment>
<dbReference type="SUPFAM" id="SSF64288">
    <property type="entry name" value="Chorismate lyase-like"/>
    <property type="match status" value="1"/>
</dbReference>
<evidence type="ECO:0000256" key="1">
    <source>
        <dbReference type="ARBA" id="ARBA00022490"/>
    </source>
</evidence>
<evidence type="ECO:0000256" key="5">
    <source>
        <dbReference type="HAMAP-Rule" id="MF_01632"/>
    </source>
</evidence>
<dbReference type="Proteomes" id="UP000214566">
    <property type="component" value="Unassembled WGS sequence"/>
</dbReference>
<keyword evidence="4 5" id="KW-0670">Pyruvate</keyword>
<comment type="caution">
    <text evidence="5">Lacks conserved residue(s) required for the propagation of feature annotation.</text>
</comment>
<gene>
    <name evidence="5 7" type="primary">ubiC</name>
    <name evidence="7" type="ORF">THIARS_40325</name>
</gene>
<proteinExistence type="inferred from homology"/>
<comment type="function">
    <text evidence="5">Removes the pyruvyl group from chorismate, with concomitant aromatization of the ring, to provide 4-hydroxybenzoate (4HB) for the ubiquinone pathway.</text>
</comment>
<dbReference type="PANTHER" id="PTHR38683">
    <property type="entry name" value="CHORISMATE PYRUVATE-LYASE"/>
    <property type="match status" value="1"/>
</dbReference>
<keyword evidence="3 5" id="KW-0456">Lyase</keyword>
<dbReference type="PANTHER" id="PTHR38683:SF1">
    <property type="entry name" value="CHORISMATE PYRUVATE-LYASE"/>
    <property type="match status" value="1"/>
</dbReference>
<comment type="similarity">
    <text evidence="5">Belongs to the UbiC family.</text>
</comment>
<dbReference type="GO" id="GO:0008813">
    <property type="term" value="F:chorismate lyase activity"/>
    <property type="evidence" value="ECO:0007669"/>
    <property type="project" value="UniProtKB-UniRule"/>
</dbReference>
<dbReference type="EC" id="4.1.3.40" evidence="5"/>
<keyword evidence="2 5" id="KW-0831">Ubiquinone biosynthesis</keyword>
<evidence type="ECO:0000256" key="3">
    <source>
        <dbReference type="ARBA" id="ARBA00023239"/>
    </source>
</evidence>
<feature type="binding site" evidence="5">
    <location>
        <position position="185"/>
    </location>
    <ligand>
        <name>substrate</name>
    </ligand>
</feature>
<name>A0A238D0A5_THIDL</name>
<keyword evidence="8" id="KW-1185">Reference proteome</keyword>
<dbReference type="InterPro" id="IPR028978">
    <property type="entry name" value="Chorismate_lyase_/UTRA_dom_sf"/>
</dbReference>
<dbReference type="GO" id="GO:0005829">
    <property type="term" value="C:cytosol"/>
    <property type="evidence" value="ECO:0007669"/>
    <property type="project" value="TreeGrafter"/>
</dbReference>
<evidence type="ECO:0000256" key="2">
    <source>
        <dbReference type="ARBA" id="ARBA00022688"/>
    </source>
</evidence>
<evidence type="ECO:0000313" key="8">
    <source>
        <dbReference type="Proteomes" id="UP000214566"/>
    </source>
</evidence>
<reference evidence="7 8" key="1">
    <citation type="submission" date="2016-06" db="EMBL/GenBank/DDBJ databases">
        <authorList>
            <person name="Kjaerup R.B."/>
            <person name="Dalgaard T.S."/>
            <person name="Juul-Madsen H.R."/>
        </authorList>
    </citation>
    <scope>NUCLEOTIDE SEQUENCE [LARGE SCALE GENOMIC DNA]</scope>
    <source>
        <strain evidence="7 8">DSM 16361</strain>
    </source>
</reference>
<dbReference type="Gene3D" id="3.40.1410.10">
    <property type="entry name" value="Chorismate lyase-like"/>
    <property type="match status" value="1"/>
</dbReference>
<sequence length="209" mass="22786">MPGPPDVSALRQSPANPPRPGAWLPLRPAAGRSGLAGWLAERGSLTARLRAHCGQFVLLRLGQRPATPHRDETPLLGLPQGRKAWVREVLLLADGVPVVYAHSVARTEVLRGAWRLLARIGGKPVGDAVFARPLTRRGAIEVRHLKPGHPLQRAACAAAGLPPDTRLWARRSAFVHAGQALWVSEVFLPGAAVLRPRGRPRRRRMSKQR</sequence>
<protein>
    <recommendedName>
        <fullName evidence="5">Probable chorismate pyruvate-lyase</fullName>
        <shortName evidence="5">CL</shortName>
        <shortName evidence="5">CPL</shortName>
        <ecNumber evidence="5">4.1.3.40</ecNumber>
    </recommendedName>
</protein>
<evidence type="ECO:0000256" key="6">
    <source>
        <dbReference type="SAM" id="MobiDB-lite"/>
    </source>
</evidence>
<evidence type="ECO:0000313" key="7">
    <source>
        <dbReference type="EMBL" id="SBP86696.1"/>
    </source>
</evidence>
<keyword evidence="1 5" id="KW-0963">Cytoplasm</keyword>
<feature type="binding site" evidence="5">
    <location>
        <position position="87"/>
    </location>
    <ligand>
        <name>substrate</name>
    </ligand>
</feature>
<organism evidence="7 8">
    <name type="scientific">Thiomonas delicata</name>
    <name type="common">Thiomonas cuprina</name>
    <dbReference type="NCBI Taxonomy" id="364030"/>
    <lineage>
        <taxon>Bacteria</taxon>
        <taxon>Pseudomonadati</taxon>
        <taxon>Pseudomonadota</taxon>
        <taxon>Betaproteobacteria</taxon>
        <taxon>Burkholderiales</taxon>
        <taxon>Thiomonas</taxon>
    </lineage>
</organism>
<accession>A0A238D0A5</accession>
<dbReference type="GO" id="GO:0042866">
    <property type="term" value="P:pyruvate biosynthetic process"/>
    <property type="evidence" value="ECO:0007669"/>
    <property type="project" value="UniProtKB-UniRule"/>
</dbReference>
<dbReference type="RefSeq" id="WP_094159173.1">
    <property type="nucleotide sequence ID" value="NZ_LT592170.1"/>
</dbReference>
<dbReference type="UniPathway" id="UPA00232"/>
<comment type="subcellular location">
    <subcellularLocation>
        <location evidence="5">Cytoplasm</location>
    </subcellularLocation>
</comment>
<comment type="pathway">
    <text evidence="5">Cofactor biosynthesis; ubiquinone biosynthesis.</text>
</comment>
<dbReference type="AlphaFoldDB" id="A0A238D0A5"/>